<feature type="domain" description="PpiC" evidence="8">
    <location>
        <begin position="173"/>
        <end position="273"/>
    </location>
</feature>
<dbReference type="PROSITE" id="PS01096">
    <property type="entry name" value="PPIC_PPIASE_1"/>
    <property type="match status" value="1"/>
</dbReference>
<evidence type="ECO:0000256" key="4">
    <source>
        <dbReference type="ARBA" id="ARBA00023110"/>
    </source>
</evidence>
<keyword evidence="4 7" id="KW-0697">Rotamase</keyword>
<keyword evidence="10" id="KW-1185">Reference proteome</keyword>
<keyword evidence="2 7" id="KW-0677">Repeat</keyword>
<dbReference type="Gene3D" id="3.10.50.40">
    <property type="match status" value="2"/>
</dbReference>
<dbReference type="InterPro" id="IPR023058">
    <property type="entry name" value="PPIase_PpiC_CS"/>
</dbReference>
<reference evidence="9 10" key="1">
    <citation type="submission" date="2019-04" db="EMBL/GenBank/DDBJ databases">
        <authorList>
            <person name="Hwang J.C."/>
        </authorList>
    </citation>
    <scope>NUCLEOTIDE SEQUENCE [LARGE SCALE GENOMIC DNA]</scope>
    <source>
        <strain evidence="9 10">IMCC35002</strain>
    </source>
</reference>
<dbReference type="EMBL" id="SWCJ01000019">
    <property type="protein sequence ID" value="TKB50918.1"/>
    <property type="molecule type" value="Genomic_DNA"/>
</dbReference>
<feature type="domain" description="PpiC" evidence="8">
    <location>
        <begin position="282"/>
        <end position="382"/>
    </location>
</feature>
<dbReference type="GO" id="GO:0043165">
    <property type="term" value="P:Gram-negative-bacterium-type cell outer membrane assembly"/>
    <property type="evidence" value="ECO:0007669"/>
    <property type="project" value="InterPro"/>
</dbReference>
<proteinExistence type="inferred from homology"/>
<dbReference type="Gene3D" id="1.10.4030.10">
    <property type="entry name" value="Porin chaperone SurA, peptide-binding domain"/>
    <property type="match status" value="2"/>
</dbReference>
<comment type="caution">
    <text evidence="9">The sequence shown here is derived from an EMBL/GenBank/DDBJ whole genome shotgun (WGS) entry which is preliminary data.</text>
</comment>
<dbReference type="InterPro" id="IPR050280">
    <property type="entry name" value="OMP_Chaperone_SurA"/>
</dbReference>
<name>A0A4U1BJH6_9GAMM</name>
<dbReference type="SUPFAM" id="SSF109998">
    <property type="entry name" value="Triger factor/SurA peptide-binding domain-like"/>
    <property type="match status" value="1"/>
</dbReference>
<dbReference type="PANTHER" id="PTHR47637:SF1">
    <property type="entry name" value="CHAPERONE SURA"/>
    <property type="match status" value="1"/>
</dbReference>
<comment type="function">
    <text evidence="7">Chaperone involved in the correct folding and assembly of outer membrane proteins. Recognizes specific patterns of aromatic residues and the orientation of their side chains, which are found more frequently in integral outer membrane proteins. May act in both early periplasmic and late outer membrane-associated steps of protein maturation.</text>
</comment>
<keyword evidence="6 7" id="KW-0413">Isomerase</keyword>
<comment type="domain">
    <text evidence="7">The PPIase activity resides only in the second parvulin domain. The N-terminal region and the C-terminal tail are necessary and sufficient for the chaperone activity of SurA. The PPIase activity is dispensable for SurA to function as a chaperone. The N-terminal region and the C-terminal tail are also required for porin recognition.</text>
</comment>
<evidence type="ECO:0000256" key="2">
    <source>
        <dbReference type="ARBA" id="ARBA00022737"/>
    </source>
</evidence>
<comment type="subcellular location">
    <subcellularLocation>
        <location evidence="7">Periplasm</location>
    </subcellularLocation>
    <text evidence="7">Is capable of associating with the outer membrane.</text>
</comment>
<dbReference type="InterPro" id="IPR046357">
    <property type="entry name" value="PPIase_dom_sf"/>
</dbReference>
<gene>
    <name evidence="7 9" type="primary">surA</name>
    <name evidence="9" type="ORF">FCL42_18145</name>
</gene>
<dbReference type="Pfam" id="PF00639">
    <property type="entry name" value="Rotamase"/>
    <property type="match status" value="1"/>
</dbReference>
<protein>
    <recommendedName>
        <fullName evidence="7">Chaperone SurA</fullName>
    </recommendedName>
    <alternativeName>
        <fullName evidence="7">Peptidyl-prolyl cis-trans isomerase SurA</fullName>
        <shortName evidence="7">PPIase SurA</shortName>
        <ecNumber evidence="7">5.2.1.8</ecNumber>
    </alternativeName>
    <alternativeName>
        <fullName evidence="7">Rotamase SurA</fullName>
    </alternativeName>
</protein>
<feature type="chain" id="PRO_5021052030" description="Chaperone SurA" evidence="7">
    <location>
        <begin position="23"/>
        <end position="427"/>
    </location>
</feature>
<dbReference type="SUPFAM" id="SSF54534">
    <property type="entry name" value="FKBP-like"/>
    <property type="match status" value="2"/>
</dbReference>
<dbReference type="GO" id="GO:0051082">
    <property type="term" value="F:unfolded protein binding"/>
    <property type="evidence" value="ECO:0007669"/>
    <property type="project" value="UniProtKB-UniRule"/>
</dbReference>
<dbReference type="AlphaFoldDB" id="A0A4U1BJH6"/>
<keyword evidence="3 7" id="KW-0574">Periplasm</keyword>
<dbReference type="EC" id="5.2.1.8" evidence="7"/>
<evidence type="ECO:0000313" key="9">
    <source>
        <dbReference type="EMBL" id="TKB50918.1"/>
    </source>
</evidence>
<dbReference type="GO" id="GO:0050821">
    <property type="term" value="P:protein stabilization"/>
    <property type="evidence" value="ECO:0007669"/>
    <property type="project" value="InterPro"/>
</dbReference>
<accession>A0A4U1BJH6</accession>
<dbReference type="InterPro" id="IPR023034">
    <property type="entry name" value="PPIase_SurA"/>
</dbReference>
<dbReference type="GO" id="GO:0006457">
    <property type="term" value="P:protein folding"/>
    <property type="evidence" value="ECO:0007669"/>
    <property type="project" value="UniProtKB-UniRule"/>
</dbReference>
<dbReference type="Proteomes" id="UP000305675">
    <property type="component" value="Unassembled WGS sequence"/>
</dbReference>
<keyword evidence="1 7" id="KW-0732">Signal</keyword>
<dbReference type="InterPro" id="IPR000297">
    <property type="entry name" value="PPIase_PpiC"/>
</dbReference>
<dbReference type="OrthoDB" id="14196at2"/>
<dbReference type="GO" id="GO:0030288">
    <property type="term" value="C:outer membrane-bounded periplasmic space"/>
    <property type="evidence" value="ECO:0007669"/>
    <property type="project" value="InterPro"/>
</dbReference>
<evidence type="ECO:0000313" key="10">
    <source>
        <dbReference type="Proteomes" id="UP000305675"/>
    </source>
</evidence>
<dbReference type="Pfam" id="PF09312">
    <property type="entry name" value="SurA_N"/>
    <property type="match status" value="1"/>
</dbReference>
<dbReference type="PROSITE" id="PS50198">
    <property type="entry name" value="PPIC_PPIASE_2"/>
    <property type="match status" value="2"/>
</dbReference>
<evidence type="ECO:0000256" key="6">
    <source>
        <dbReference type="ARBA" id="ARBA00023235"/>
    </source>
</evidence>
<dbReference type="GO" id="GO:0042277">
    <property type="term" value="F:peptide binding"/>
    <property type="evidence" value="ECO:0007669"/>
    <property type="project" value="InterPro"/>
</dbReference>
<dbReference type="GO" id="GO:0003755">
    <property type="term" value="F:peptidyl-prolyl cis-trans isomerase activity"/>
    <property type="evidence" value="ECO:0007669"/>
    <property type="project" value="UniProtKB-UniRule"/>
</dbReference>
<dbReference type="PANTHER" id="PTHR47637">
    <property type="entry name" value="CHAPERONE SURA"/>
    <property type="match status" value="1"/>
</dbReference>
<evidence type="ECO:0000256" key="5">
    <source>
        <dbReference type="ARBA" id="ARBA00023186"/>
    </source>
</evidence>
<evidence type="ECO:0000256" key="1">
    <source>
        <dbReference type="ARBA" id="ARBA00022729"/>
    </source>
</evidence>
<dbReference type="InterPro" id="IPR027304">
    <property type="entry name" value="Trigger_fact/SurA_dom_sf"/>
</dbReference>
<dbReference type="InterPro" id="IPR015391">
    <property type="entry name" value="SurA_N"/>
</dbReference>
<dbReference type="NCBIfam" id="NF008038">
    <property type="entry name" value="PRK10770.1"/>
    <property type="match status" value="1"/>
</dbReference>
<feature type="signal peptide" evidence="7">
    <location>
        <begin position="1"/>
        <end position="22"/>
    </location>
</feature>
<evidence type="ECO:0000256" key="3">
    <source>
        <dbReference type="ARBA" id="ARBA00022764"/>
    </source>
</evidence>
<evidence type="ECO:0000256" key="7">
    <source>
        <dbReference type="HAMAP-Rule" id="MF_01183"/>
    </source>
</evidence>
<sequence precursor="true">MTLRNLFFSAMAGLVMAGSAVAEPQPLDRIAVLVNDGVVLESEITSRMANIKASAIKSGQALPSDAALRVQITDRLINESLQLQMAERMGMVISDIQLDQTLENMAREQNITLADLKAKVEADGENYAQYRESVRREIILGQVQRVQVQRRIQVSPQEIETLVKMIEDQGLKEAEFKIGHILIEVTNNDAKSVEKARGQAEKVLGLLEGGADFAKTAISASAGPKALEGGDWGWMNINAMPTLFAELVRSGKKGDIIGPVKSAAGFHIIKVEDTRGQQTQEVQELHSRHILLKPSPILSEDMAQKMLADWMAQVRSGDADFAELAKEHSDDPGSAIKGGDLGWADPSIYVPAFESALANLKPGEYSQPFRSTHGWHVVQLLERRTTDTTQQMNSDRAYQLIFRRKFNEQATAWQQEMRAKAYIEMVE</sequence>
<dbReference type="HAMAP" id="MF_01183">
    <property type="entry name" value="Chaperone_SurA"/>
    <property type="match status" value="1"/>
</dbReference>
<keyword evidence="5 7" id="KW-0143">Chaperone</keyword>
<dbReference type="Pfam" id="PF13616">
    <property type="entry name" value="Rotamase_3"/>
    <property type="match status" value="1"/>
</dbReference>
<organism evidence="9 10">
    <name type="scientific">Ferrimonas aestuarii</name>
    <dbReference type="NCBI Taxonomy" id="2569539"/>
    <lineage>
        <taxon>Bacteria</taxon>
        <taxon>Pseudomonadati</taxon>
        <taxon>Pseudomonadota</taxon>
        <taxon>Gammaproteobacteria</taxon>
        <taxon>Alteromonadales</taxon>
        <taxon>Ferrimonadaceae</taxon>
        <taxon>Ferrimonas</taxon>
    </lineage>
</organism>
<evidence type="ECO:0000259" key="8">
    <source>
        <dbReference type="PROSITE" id="PS50198"/>
    </source>
</evidence>
<comment type="catalytic activity">
    <reaction evidence="7">
        <text>[protein]-peptidylproline (omega=180) = [protein]-peptidylproline (omega=0)</text>
        <dbReference type="Rhea" id="RHEA:16237"/>
        <dbReference type="Rhea" id="RHEA-COMP:10747"/>
        <dbReference type="Rhea" id="RHEA-COMP:10748"/>
        <dbReference type="ChEBI" id="CHEBI:83833"/>
        <dbReference type="ChEBI" id="CHEBI:83834"/>
        <dbReference type="EC" id="5.2.1.8"/>
    </reaction>
</comment>